<evidence type="ECO:0000313" key="3">
    <source>
        <dbReference type="EMBL" id="KMQ89659.1"/>
    </source>
</evidence>
<accession>A0A0J7KHF1</accession>
<name>A0A0J7KHF1_LASNI</name>
<dbReference type="Pfam" id="PF17921">
    <property type="entry name" value="Integrase_H2C2"/>
    <property type="match status" value="1"/>
</dbReference>
<dbReference type="GO" id="GO:0015074">
    <property type="term" value="P:DNA integration"/>
    <property type="evidence" value="ECO:0007669"/>
    <property type="project" value="InterPro"/>
</dbReference>
<keyword evidence="4" id="KW-1185">Reference proteome</keyword>
<dbReference type="EMBL" id="LBMM01007520">
    <property type="protein sequence ID" value="KMQ89659.1"/>
    <property type="molecule type" value="Genomic_DNA"/>
</dbReference>
<dbReference type="PROSITE" id="PS50994">
    <property type="entry name" value="INTEGRASE"/>
    <property type="match status" value="1"/>
</dbReference>
<dbReference type="InterPro" id="IPR036397">
    <property type="entry name" value="RNaseH_sf"/>
</dbReference>
<dbReference type="STRING" id="67767.A0A0J7KHF1"/>
<dbReference type="GO" id="GO:0042575">
    <property type="term" value="C:DNA polymerase complex"/>
    <property type="evidence" value="ECO:0007669"/>
    <property type="project" value="UniProtKB-ARBA"/>
</dbReference>
<dbReference type="GO" id="GO:0003964">
    <property type="term" value="F:RNA-directed DNA polymerase activity"/>
    <property type="evidence" value="ECO:0007669"/>
    <property type="project" value="UniProtKB-EC"/>
</dbReference>
<gene>
    <name evidence="3" type="ORF">RF55_10687</name>
</gene>
<dbReference type="GO" id="GO:0003676">
    <property type="term" value="F:nucleic acid binding"/>
    <property type="evidence" value="ECO:0007669"/>
    <property type="project" value="InterPro"/>
</dbReference>
<proteinExistence type="predicted"/>
<evidence type="ECO:0000256" key="1">
    <source>
        <dbReference type="ARBA" id="ARBA00012493"/>
    </source>
</evidence>
<dbReference type="AlphaFoldDB" id="A0A0J7KHF1"/>
<dbReference type="Pfam" id="PF00665">
    <property type="entry name" value="rve"/>
    <property type="match status" value="1"/>
</dbReference>
<dbReference type="InterPro" id="IPR050951">
    <property type="entry name" value="Retrovirus_Pol_polyprotein"/>
</dbReference>
<dbReference type="PANTHER" id="PTHR37984">
    <property type="entry name" value="PROTEIN CBG26694"/>
    <property type="match status" value="1"/>
</dbReference>
<dbReference type="OrthoDB" id="7695119at2759"/>
<dbReference type="Gene3D" id="3.30.420.10">
    <property type="entry name" value="Ribonuclease H-like superfamily/Ribonuclease H"/>
    <property type="match status" value="1"/>
</dbReference>
<comment type="caution">
    <text evidence="3">The sequence shown here is derived from an EMBL/GenBank/DDBJ whole genome shotgun (WGS) entry which is preliminary data.</text>
</comment>
<dbReference type="SUPFAM" id="SSF56672">
    <property type="entry name" value="DNA/RNA polymerases"/>
    <property type="match status" value="1"/>
</dbReference>
<dbReference type="EC" id="2.7.7.49" evidence="1"/>
<evidence type="ECO:0000259" key="2">
    <source>
        <dbReference type="PROSITE" id="PS50994"/>
    </source>
</evidence>
<reference evidence="3 4" key="1">
    <citation type="submission" date="2015-04" db="EMBL/GenBank/DDBJ databases">
        <title>Lasius niger genome sequencing.</title>
        <authorList>
            <person name="Konorov E.A."/>
            <person name="Nikitin M.A."/>
            <person name="Kirill M.V."/>
            <person name="Chang P."/>
        </authorList>
    </citation>
    <scope>NUCLEOTIDE SEQUENCE [LARGE SCALE GENOMIC DNA]</scope>
    <source>
        <tissue evidence="3">Whole</tissue>
    </source>
</reference>
<dbReference type="PaxDb" id="67767-A0A0J7KHF1"/>
<feature type="domain" description="Integrase catalytic" evidence="2">
    <location>
        <begin position="196"/>
        <end position="365"/>
    </location>
</feature>
<organism evidence="3 4">
    <name type="scientific">Lasius niger</name>
    <name type="common">Black garden ant</name>
    <dbReference type="NCBI Taxonomy" id="67767"/>
    <lineage>
        <taxon>Eukaryota</taxon>
        <taxon>Metazoa</taxon>
        <taxon>Ecdysozoa</taxon>
        <taxon>Arthropoda</taxon>
        <taxon>Hexapoda</taxon>
        <taxon>Insecta</taxon>
        <taxon>Pterygota</taxon>
        <taxon>Neoptera</taxon>
        <taxon>Endopterygota</taxon>
        <taxon>Hymenoptera</taxon>
        <taxon>Apocrita</taxon>
        <taxon>Aculeata</taxon>
        <taxon>Formicoidea</taxon>
        <taxon>Formicidae</taxon>
        <taxon>Formicinae</taxon>
        <taxon>Lasius</taxon>
        <taxon>Lasius</taxon>
    </lineage>
</organism>
<dbReference type="InterPro" id="IPR001584">
    <property type="entry name" value="Integrase_cat-core"/>
</dbReference>
<dbReference type="InterPro" id="IPR012337">
    <property type="entry name" value="RNaseH-like_sf"/>
</dbReference>
<dbReference type="PANTHER" id="PTHR37984:SF5">
    <property type="entry name" value="PROTEIN NYNRIN-LIKE"/>
    <property type="match status" value="1"/>
</dbReference>
<protein>
    <recommendedName>
        <fullName evidence="1">RNA-directed DNA polymerase</fullName>
        <ecNumber evidence="1">2.7.7.49</ecNumber>
    </recommendedName>
</protein>
<evidence type="ECO:0000313" key="4">
    <source>
        <dbReference type="Proteomes" id="UP000036403"/>
    </source>
</evidence>
<dbReference type="InterPro" id="IPR043502">
    <property type="entry name" value="DNA/RNA_pol_sf"/>
</dbReference>
<dbReference type="Proteomes" id="UP000036403">
    <property type="component" value="Unassembled WGS sequence"/>
</dbReference>
<sequence length="450" mass="51014">MVSDGHKLNHAKCVFATLTFEFLGHKIDGYGLHKSDKIYQREIVHFKTCFSSNHLHGHQLQKRCIMTKNALISPQVLMPYDLSLPLLLATDASKTELETNQNLTCHGYKVPEVYYTLTANCLLLEHRVVIPPIFRQPIIDDLHAAHVGIVKMKGVARSFVFWLGIDKNIKRIAKTCKEYAKHAHTPPKFRNHHWEYPKGPWERVYSDYAGPVAGMMLLVIDAYSKCLEVKVTSSTTSASTIAILDELFATYGTPVTIVSENGTQFTATEFKDFLQTNGVKYHKLTALYHPSTNGQAERYLQTVKDALKITNAWTNGFWAQLSLGDLHYEIDNFGKYFKRHVDRYEHVKKTKTLSRSPTLSSYQLKITTQSIPLQQLATPPRSAPSTPAEFTTIIDYFVIEYALGTKSTTDPINRISTHVAAIHMPSSPQSPHNHPKDTHTAKWDAYAFQH</sequence>
<dbReference type="SUPFAM" id="SSF53098">
    <property type="entry name" value="Ribonuclease H-like"/>
    <property type="match status" value="1"/>
</dbReference>
<dbReference type="InterPro" id="IPR041588">
    <property type="entry name" value="Integrase_H2C2"/>
</dbReference>
<dbReference type="Gene3D" id="1.10.340.70">
    <property type="match status" value="1"/>
</dbReference>